<dbReference type="PANTHER" id="PTHR34846:SF5">
    <property type="entry name" value="CARBOXYMUCONOLACTONE DECARBOXYLASE-LIKE DOMAIN-CONTAINING PROTEIN"/>
    <property type="match status" value="1"/>
</dbReference>
<protein>
    <submittedName>
        <fullName evidence="2">Carboxymuconolactone decarboxylase family protein</fullName>
    </submittedName>
</protein>
<dbReference type="InterPro" id="IPR029032">
    <property type="entry name" value="AhpD-like"/>
</dbReference>
<gene>
    <name evidence="2" type="ORF">LJ725_20270</name>
</gene>
<organism evidence="2 3">
    <name type="scientific">Reyranella aquatilis</name>
    <dbReference type="NCBI Taxonomy" id="2035356"/>
    <lineage>
        <taxon>Bacteria</taxon>
        <taxon>Pseudomonadati</taxon>
        <taxon>Pseudomonadota</taxon>
        <taxon>Alphaproteobacteria</taxon>
        <taxon>Hyphomicrobiales</taxon>
        <taxon>Reyranellaceae</taxon>
        <taxon>Reyranella</taxon>
    </lineage>
</organism>
<evidence type="ECO:0000313" key="2">
    <source>
        <dbReference type="EMBL" id="MCC8431317.1"/>
    </source>
</evidence>
<comment type="caution">
    <text evidence="2">The sequence shown here is derived from an EMBL/GenBank/DDBJ whole genome shotgun (WGS) entry which is preliminary data.</text>
</comment>
<dbReference type="InterPro" id="IPR003779">
    <property type="entry name" value="CMD-like"/>
</dbReference>
<dbReference type="Pfam" id="PF02627">
    <property type="entry name" value="CMD"/>
    <property type="match status" value="1"/>
</dbReference>
<evidence type="ECO:0000259" key="1">
    <source>
        <dbReference type="Pfam" id="PF02627"/>
    </source>
</evidence>
<dbReference type="Proteomes" id="UP001198862">
    <property type="component" value="Unassembled WGS sequence"/>
</dbReference>
<feature type="domain" description="Carboxymuconolactone decarboxylase-like" evidence="1">
    <location>
        <begin position="47"/>
        <end position="121"/>
    </location>
</feature>
<name>A0ABS8KYY0_9HYPH</name>
<accession>A0ABS8KYY0</accession>
<dbReference type="Gene3D" id="1.20.1290.10">
    <property type="entry name" value="AhpD-like"/>
    <property type="match status" value="1"/>
</dbReference>
<dbReference type="RefSeq" id="WP_230552568.1">
    <property type="nucleotide sequence ID" value="NZ_JAJISD010000009.1"/>
</dbReference>
<reference evidence="2 3" key="1">
    <citation type="submission" date="2021-11" db="EMBL/GenBank/DDBJ databases">
        <authorList>
            <person name="Lee D.-H."/>
            <person name="Kim S.-B."/>
        </authorList>
    </citation>
    <scope>NUCLEOTIDE SEQUENCE [LARGE SCALE GENOMIC DNA]</scope>
    <source>
        <strain evidence="2 3">KCTC 52223</strain>
    </source>
</reference>
<proteinExistence type="predicted"/>
<sequence length="184" mass="20053">MPRIAPAEAPYPPQIAASLERIMPAGVAPLVLFRTMARNPRVFEKMFAGGLLDKGTLSLRQRELVIDRTTARLGAEYEWGVHIAFFAEKVGLDAQQIAAIVHGPADAPCWSAEEQALLAAVDDLVEQRTLGEASWSTLSAHFDEAQILEVIALAGYYHTISFFCRALDLPLEAYGARFPSASPS</sequence>
<dbReference type="SUPFAM" id="SSF69118">
    <property type="entry name" value="AhpD-like"/>
    <property type="match status" value="1"/>
</dbReference>
<dbReference type="EMBL" id="JAJISD010000009">
    <property type="protein sequence ID" value="MCC8431317.1"/>
    <property type="molecule type" value="Genomic_DNA"/>
</dbReference>
<keyword evidence="3" id="KW-1185">Reference proteome</keyword>
<dbReference type="PANTHER" id="PTHR34846">
    <property type="entry name" value="4-CARBOXYMUCONOLACTONE DECARBOXYLASE FAMILY PROTEIN (AFU_ORTHOLOGUE AFUA_6G11590)"/>
    <property type="match status" value="1"/>
</dbReference>
<evidence type="ECO:0000313" key="3">
    <source>
        <dbReference type="Proteomes" id="UP001198862"/>
    </source>
</evidence>